<comment type="catalytic activity">
    <reaction evidence="7 10">
        <text>L-glutamine + H2O = L-glutamate + NH4(+)</text>
        <dbReference type="Rhea" id="RHEA:15889"/>
        <dbReference type="ChEBI" id="CHEBI:15377"/>
        <dbReference type="ChEBI" id="CHEBI:28938"/>
        <dbReference type="ChEBI" id="CHEBI:29985"/>
        <dbReference type="ChEBI" id="CHEBI:58359"/>
        <dbReference type="EC" id="3.5.1.2"/>
    </reaction>
</comment>
<comment type="pathway">
    <text evidence="10">Cofactor biosynthesis; pyridoxal 5'-phosphate biosynthesis.</text>
</comment>
<dbReference type="Gene3D" id="3.40.50.880">
    <property type="match status" value="1"/>
</dbReference>
<evidence type="ECO:0000256" key="1">
    <source>
        <dbReference type="ARBA" id="ARBA00008345"/>
    </source>
</evidence>
<evidence type="ECO:0000256" key="2">
    <source>
        <dbReference type="ARBA" id="ARBA00022801"/>
    </source>
</evidence>
<keyword evidence="5 10" id="KW-0456">Lyase</keyword>
<evidence type="ECO:0000256" key="6">
    <source>
        <dbReference type="ARBA" id="ARBA00047992"/>
    </source>
</evidence>
<dbReference type="CDD" id="cd01749">
    <property type="entry name" value="GATase1_PB"/>
    <property type="match status" value="1"/>
</dbReference>
<dbReference type="AlphaFoldDB" id="A0A411ZN27"/>
<comment type="caution">
    <text evidence="13">The sequence shown here is derived from an EMBL/GenBank/DDBJ whole genome shotgun (WGS) entry which is preliminary data.</text>
</comment>
<comment type="catalytic activity">
    <reaction evidence="6 10">
        <text>aldehydo-D-ribose 5-phosphate + D-glyceraldehyde 3-phosphate + L-glutamine = pyridoxal 5'-phosphate + L-glutamate + phosphate + 3 H2O + H(+)</text>
        <dbReference type="Rhea" id="RHEA:31507"/>
        <dbReference type="ChEBI" id="CHEBI:15377"/>
        <dbReference type="ChEBI" id="CHEBI:15378"/>
        <dbReference type="ChEBI" id="CHEBI:29985"/>
        <dbReference type="ChEBI" id="CHEBI:43474"/>
        <dbReference type="ChEBI" id="CHEBI:58273"/>
        <dbReference type="ChEBI" id="CHEBI:58359"/>
        <dbReference type="ChEBI" id="CHEBI:59776"/>
        <dbReference type="ChEBI" id="CHEBI:597326"/>
        <dbReference type="EC" id="4.3.3.6"/>
    </reaction>
</comment>
<dbReference type="InterPro" id="IPR002161">
    <property type="entry name" value="PdxT/SNO"/>
</dbReference>
<dbReference type="GO" id="GO:0005829">
    <property type="term" value="C:cytosol"/>
    <property type="evidence" value="ECO:0007669"/>
    <property type="project" value="TreeGrafter"/>
</dbReference>
<comment type="similarity">
    <text evidence="1 10">Belongs to the glutaminase PdxT/SNO family.</text>
</comment>
<dbReference type="SUPFAM" id="SSF52317">
    <property type="entry name" value="Class I glutamine amidotransferase-like"/>
    <property type="match status" value="1"/>
</dbReference>
<feature type="binding site" evidence="10 12">
    <location>
        <position position="108"/>
    </location>
    <ligand>
        <name>L-glutamine</name>
        <dbReference type="ChEBI" id="CHEBI:58359"/>
    </ligand>
</feature>
<evidence type="ECO:0000256" key="10">
    <source>
        <dbReference type="HAMAP-Rule" id="MF_01615"/>
    </source>
</evidence>
<feature type="binding site" evidence="10 12">
    <location>
        <begin position="138"/>
        <end position="139"/>
    </location>
    <ligand>
        <name>L-glutamine</name>
        <dbReference type="ChEBI" id="CHEBI:58359"/>
    </ligand>
</feature>
<reference evidence="13 14" key="1">
    <citation type="submission" date="2018-08" db="EMBL/GenBank/DDBJ databases">
        <title>A genome reference for cultivated species of the human gut microbiota.</title>
        <authorList>
            <person name="Zou Y."/>
            <person name="Xue W."/>
            <person name="Luo G."/>
        </authorList>
    </citation>
    <scope>NUCLEOTIDE SEQUENCE [LARGE SCALE GENOMIC DNA]</scope>
    <source>
        <strain evidence="13 14">AF29-2</strain>
    </source>
</reference>
<dbReference type="PROSITE" id="PS01236">
    <property type="entry name" value="PDXT_SNO_1"/>
    <property type="match status" value="1"/>
</dbReference>
<dbReference type="GO" id="GO:1903600">
    <property type="term" value="C:glutaminase complex"/>
    <property type="evidence" value="ECO:0007669"/>
    <property type="project" value="TreeGrafter"/>
</dbReference>
<dbReference type="InterPro" id="IPR021196">
    <property type="entry name" value="PdxT/SNO_CS"/>
</dbReference>
<gene>
    <name evidence="10" type="primary">pdxT</name>
    <name evidence="13" type="ORF">DWZ11_08255</name>
</gene>
<dbReference type="PIRSF" id="PIRSF005639">
    <property type="entry name" value="Glut_amidoT_SNO"/>
    <property type="match status" value="1"/>
</dbReference>
<evidence type="ECO:0000256" key="5">
    <source>
        <dbReference type="ARBA" id="ARBA00023239"/>
    </source>
</evidence>
<evidence type="ECO:0000256" key="7">
    <source>
        <dbReference type="ARBA" id="ARBA00049534"/>
    </source>
</evidence>
<evidence type="ECO:0000313" key="13">
    <source>
        <dbReference type="EMBL" id="RGQ04231.1"/>
    </source>
</evidence>
<evidence type="ECO:0000256" key="11">
    <source>
        <dbReference type="PIRSR" id="PIRSR005639-1"/>
    </source>
</evidence>
<dbReference type="Pfam" id="PF01174">
    <property type="entry name" value="SNO"/>
    <property type="match status" value="1"/>
</dbReference>
<dbReference type="GO" id="GO:0036381">
    <property type="term" value="F:pyridoxal 5'-phosphate synthase (glutamine hydrolysing) activity"/>
    <property type="evidence" value="ECO:0007669"/>
    <property type="project" value="UniProtKB-UniRule"/>
</dbReference>
<feature type="active site" description="Nucleophile" evidence="10 11">
    <location>
        <position position="81"/>
    </location>
</feature>
<dbReference type="FunFam" id="3.40.50.880:FF:000010">
    <property type="entry name" value="uncharacterized protein LOC100176842 isoform X2"/>
    <property type="match status" value="1"/>
</dbReference>
<evidence type="ECO:0000256" key="8">
    <source>
        <dbReference type="ARBA" id="ARBA00054599"/>
    </source>
</evidence>
<dbReference type="HAMAP" id="MF_01615">
    <property type="entry name" value="PdxT"/>
    <property type="match status" value="1"/>
</dbReference>
<evidence type="ECO:0000313" key="14">
    <source>
        <dbReference type="Proteomes" id="UP000284662"/>
    </source>
</evidence>
<dbReference type="Proteomes" id="UP000284662">
    <property type="component" value="Unassembled WGS sequence"/>
</dbReference>
<dbReference type="GO" id="GO:0008614">
    <property type="term" value="P:pyridoxine metabolic process"/>
    <property type="evidence" value="ECO:0007669"/>
    <property type="project" value="TreeGrafter"/>
</dbReference>
<dbReference type="PROSITE" id="PS51273">
    <property type="entry name" value="GATASE_TYPE_1"/>
    <property type="match status" value="1"/>
</dbReference>
<dbReference type="InterPro" id="IPR029062">
    <property type="entry name" value="Class_I_gatase-like"/>
</dbReference>
<sequence>MNKIIGILGMQGAIAEHQEILLQIPHTKTRIVKTAKDLDCIDGLILPGGESTAIGKLLDYFSLKEILQQKIISGLPVFGTCAGLILLAKNIENQTNTHLATMDITVKRNGYGSQLDSFSTNLLIPTIDKNMPIPLVFIRAPYITKTDKDVQILATLDNKIIAARQKNMLVSSFHPELTCDLRFHQYFLSMI</sequence>
<keyword evidence="4 10" id="KW-0315">Glutamine amidotransferase</keyword>
<feature type="binding site" evidence="10 12">
    <location>
        <begin position="49"/>
        <end position="51"/>
    </location>
    <ligand>
        <name>L-glutamine</name>
        <dbReference type="ChEBI" id="CHEBI:58359"/>
    </ligand>
</feature>
<keyword evidence="2 10" id="KW-0378">Hydrolase</keyword>
<comment type="function">
    <text evidence="8 10">Catalyzes the hydrolysis of glutamine to glutamate and ammonia as part of the biosynthesis of pyridoxal 5'-phosphate. The resulting ammonia molecule is channeled to the active site of PdxS.</text>
</comment>
<comment type="subunit">
    <text evidence="9 10">In the presence of PdxS, forms a dodecamer of heterodimers. Only shows activity in the heterodimer.</text>
</comment>
<evidence type="ECO:0000256" key="4">
    <source>
        <dbReference type="ARBA" id="ARBA00022962"/>
    </source>
</evidence>
<dbReference type="EC" id="3.5.1.2" evidence="10"/>
<keyword evidence="3 10" id="KW-0663">Pyridoxal phosphate</keyword>
<dbReference type="NCBIfam" id="TIGR03800">
    <property type="entry name" value="PLP_synth_Pdx2"/>
    <property type="match status" value="1"/>
</dbReference>
<feature type="active site" description="Charge relay system" evidence="10 11">
    <location>
        <position position="174"/>
    </location>
</feature>
<dbReference type="GO" id="GO:0006543">
    <property type="term" value="P:L-glutamine catabolic process"/>
    <property type="evidence" value="ECO:0007669"/>
    <property type="project" value="UniProtKB-UniRule"/>
</dbReference>
<dbReference type="GO" id="GO:0042823">
    <property type="term" value="P:pyridoxal phosphate biosynthetic process"/>
    <property type="evidence" value="ECO:0007669"/>
    <property type="project" value="UniProtKB-UniRule"/>
</dbReference>
<dbReference type="EC" id="4.3.3.6" evidence="10"/>
<evidence type="ECO:0000256" key="3">
    <source>
        <dbReference type="ARBA" id="ARBA00022898"/>
    </source>
</evidence>
<dbReference type="UniPathway" id="UPA00245"/>
<name>A0A411ZN27_9FIRM</name>
<proteinExistence type="inferred from homology"/>
<evidence type="ECO:0000256" key="9">
    <source>
        <dbReference type="ARBA" id="ARBA00064749"/>
    </source>
</evidence>
<dbReference type="PANTHER" id="PTHR31559">
    <property type="entry name" value="PYRIDOXAL 5'-PHOSPHATE SYNTHASE SUBUNIT SNO"/>
    <property type="match status" value="1"/>
</dbReference>
<dbReference type="RefSeq" id="WP_117898354.1">
    <property type="nucleotide sequence ID" value="NZ_QRST01000016.1"/>
</dbReference>
<evidence type="ECO:0000256" key="12">
    <source>
        <dbReference type="PIRSR" id="PIRSR005639-2"/>
    </source>
</evidence>
<dbReference type="GO" id="GO:0004359">
    <property type="term" value="F:glutaminase activity"/>
    <property type="evidence" value="ECO:0007669"/>
    <property type="project" value="UniProtKB-UniRule"/>
</dbReference>
<protein>
    <recommendedName>
        <fullName evidence="10">Pyridoxal 5'-phosphate synthase subunit PdxT</fullName>
        <ecNumber evidence="10">4.3.3.6</ecNumber>
    </recommendedName>
    <alternativeName>
        <fullName evidence="10">Pdx2</fullName>
    </alternativeName>
    <alternativeName>
        <fullName evidence="10">Pyridoxal 5'-phosphate synthase glutaminase subunit</fullName>
        <ecNumber evidence="10">3.5.1.2</ecNumber>
    </alternativeName>
</protein>
<accession>A0A411ZN27</accession>
<dbReference type="EMBL" id="QRST01000016">
    <property type="protein sequence ID" value="RGQ04231.1"/>
    <property type="molecule type" value="Genomic_DNA"/>
</dbReference>
<dbReference type="PROSITE" id="PS51130">
    <property type="entry name" value="PDXT_SNO_2"/>
    <property type="match status" value="1"/>
</dbReference>
<organism evidence="13 14">
    <name type="scientific">Megamonas rupellensis</name>
    <dbReference type="NCBI Taxonomy" id="491921"/>
    <lineage>
        <taxon>Bacteria</taxon>
        <taxon>Bacillati</taxon>
        <taxon>Bacillota</taxon>
        <taxon>Negativicutes</taxon>
        <taxon>Selenomonadales</taxon>
        <taxon>Selenomonadaceae</taxon>
        <taxon>Megamonas</taxon>
    </lineage>
</organism>
<feature type="active site" description="Charge relay system" evidence="10 11">
    <location>
        <position position="176"/>
    </location>
</feature>
<dbReference type="PANTHER" id="PTHR31559:SF0">
    <property type="entry name" value="PYRIDOXAL 5'-PHOSPHATE SYNTHASE SUBUNIT SNO1-RELATED"/>
    <property type="match status" value="1"/>
</dbReference>